<dbReference type="Proteomes" id="UP000593567">
    <property type="component" value="Unassembled WGS sequence"/>
</dbReference>
<accession>A0A7J7JHZ2</accession>
<proteinExistence type="predicted"/>
<evidence type="ECO:0000313" key="2">
    <source>
        <dbReference type="EMBL" id="KAF6025952.1"/>
    </source>
</evidence>
<evidence type="ECO:0000313" key="3">
    <source>
        <dbReference type="Proteomes" id="UP000593567"/>
    </source>
</evidence>
<feature type="compositionally biased region" description="Polar residues" evidence="1">
    <location>
        <begin position="191"/>
        <end position="205"/>
    </location>
</feature>
<reference evidence="2" key="1">
    <citation type="submission" date="2020-06" db="EMBL/GenBank/DDBJ databases">
        <title>Draft genome of Bugula neritina, a colonial animal packing powerful symbionts and potential medicines.</title>
        <authorList>
            <person name="Rayko M."/>
        </authorList>
    </citation>
    <scope>NUCLEOTIDE SEQUENCE [LARGE SCALE GENOMIC DNA]</scope>
    <source>
        <strain evidence="2">Kwan_BN1</strain>
    </source>
</reference>
<evidence type="ECO:0000256" key="1">
    <source>
        <dbReference type="SAM" id="MobiDB-lite"/>
    </source>
</evidence>
<dbReference type="EMBL" id="VXIV02002384">
    <property type="protein sequence ID" value="KAF6025952.1"/>
    <property type="molecule type" value="Genomic_DNA"/>
</dbReference>
<dbReference type="Gene3D" id="4.10.60.10">
    <property type="entry name" value="Zinc finger, CCHC-type"/>
    <property type="match status" value="1"/>
</dbReference>
<dbReference type="AlphaFoldDB" id="A0A7J7JHZ2"/>
<feature type="region of interest" description="Disordered" evidence="1">
    <location>
        <begin position="191"/>
        <end position="211"/>
    </location>
</feature>
<comment type="caution">
    <text evidence="2">The sequence shown here is derived from an EMBL/GenBank/DDBJ whole genome shotgun (WGS) entry which is preliminary data.</text>
</comment>
<dbReference type="InterPro" id="IPR036875">
    <property type="entry name" value="Znf_CCHC_sf"/>
</dbReference>
<organism evidence="2 3">
    <name type="scientific">Bugula neritina</name>
    <name type="common">Brown bryozoan</name>
    <name type="synonym">Sertularia neritina</name>
    <dbReference type="NCBI Taxonomy" id="10212"/>
    <lineage>
        <taxon>Eukaryota</taxon>
        <taxon>Metazoa</taxon>
        <taxon>Spiralia</taxon>
        <taxon>Lophotrochozoa</taxon>
        <taxon>Bryozoa</taxon>
        <taxon>Gymnolaemata</taxon>
        <taxon>Cheilostomatida</taxon>
        <taxon>Flustrina</taxon>
        <taxon>Buguloidea</taxon>
        <taxon>Bugulidae</taxon>
        <taxon>Bugula</taxon>
    </lineage>
</organism>
<dbReference type="PANTHER" id="PTHR47331">
    <property type="entry name" value="PHD-TYPE DOMAIN-CONTAINING PROTEIN"/>
    <property type="match status" value="1"/>
</dbReference>
<keyword evidence="3" id="KW-1185">Reference proteome</keyword>
<evidence type="ECO:0008006" key="4">
    <source>
        <dbReference type="Google" id="ProtNLM"/>
    </source>
</evidence>
<protein>
    <recommendedName>
        <fullName evidence="4">CCHC-type domain-containing protein</fullName>
    </recommendedName>
</protein>
<dbReference type="OrthoDB" id="6127133at2759"/>
<dbReference type="SUPFAM" id="SSF57756">
    <property type="entry name" value="Retrovirus zinc finger-like domains"/>
    <property type="match status" value="1"/>
</dbReference>
<sequence>MHARQKLKERKWPKVQGGDAQARQKYADYLQQCVSGMQSIKELKILNDPQINEQLFYQTQKSEQRYPGFNEFACFITEEAELQSLPLFNNKASNPPSSQKRMYTQANNKNQSGKPKIPIRSFATTALFGKPYEDRINFLRSKNLCYACGEPGHGWQICKMKNKNNCRKCNKPGHPTCLHKTKEDWNQQRSSMIPDSQESFNSKAETQVIRI</sequence>
<name>A0A7J7JHZ2_BUGNE</name>
<dbReference type="GO" id="GO:0003676">
    <property type="term" value="F:nucleic acid binding"/>
    <property type="evidence" value="ECO:0007669"/>
    <property type="project" value="InterPro"/>
</dbReference>
<dbReference type="GO" id="GO:0008270">
    <property type="term" value="F:zinc ion binding"/>
    <property type="evidence" value="ECO:0007669"/>
    <property type="project" value="InterPro"/>
</dbReference>
<gene>
    <name evidence="2" type="ORF">EB796_015728</name>
</gene>